<dbReference type="PANTHER" id="PTHR38887:SF1">
    <property type="entry name" value="RAS MODIFICATION PROTEIN ERF4"/>
    <property type="match status" value="1"/>
</dbReference>
<keyword evidence="4" id="KW-1185">Reference proteome</keyword>
<keyword evidence="2" id="KW-0812">Transmembrane</keyword>
<dbReference type="InterPro" id="IPR053221">
    <property type="entry name" value="Burnettramic_acid_biosynth"/>
</dbReference>
<evidence type="ECO:0000256" key="2">
    <source>
        <dbReference type="SAM" id="Phobius"/>
    </source>
</evidence>
<keyword evidence="2" id="KW-1133">Transmembrane helix</keyword>
<dbReference type="Proteomes" id="UP000799302">
    <property type="component" value="Unassembled WGS sequence"/>
</dbReference>
<evidence type="ECO:0000313" key="4">
    <source>
        <dbReference type="Proteomes" id="UP000799302"/>
    </source>
</evidence>
<dbReference type="AlphaFoldDB" id="A0A6A6U0Y7"/>
<organism evidence="3 4">
    <name type="scientific">Microthyrium microscopicum</name>
    <dbReference type="NCBI Taxonomy" id="703497"/>
    <lineage>
        <taxon>Eukaryota</taxon>
        <taxon>Fungi</taxon>
        <taxon>Dikarya</taxon>
        <taxon>Ascomycota</taxon>
        <taxon>Pezizomycotina</taxon>
        <taxon>Dothideomycetes</taxon>
        <taxon>Dothideomycetes incertae sedis</taxon>
        <taxon>Microthyriales</taxon>
        <taxon>Microthyriaceae</taxon>
        <taxon>Microthyrium</taxon>
    </lineage>
</organism>
<dbReference type="OrthoDB" id="3068835at2759"/>
<feature type="compositionally biased region" description="Basic residues" evidence="1">
    <location>
        <begin position="403"/>
        <end position="413"/>
    </location>
</feature>
<feature type="compositionally biased region" description="Basic and acidic residues" evidence="1">
    <location>
        <begin position="359"/>
        <end position="402"/>
    </location>
</feature>
<gene>
    <name evidence="3" type="ORF">BT63DRAFT_429052</name>
</gene>
<proteinExistence type="predicted"/>
<protein>
    <submittedName>
        <fullName evidence="3">Uncharacterized protein</fullName>
    </submittedName>
</protein>
<feature type="region of interest" description="Disordered" evidence="1">
    <location>
        <begin position="1"/>
        <end position="73"/>
    </location>
</feature>
<dbReference type="EMBL" id="MU004241">
    <property type="protein sequence ID" value="KAF2665107.1"/>
    <property type="molecule type" value="Genomic_DNA"/>
</dbReference>
<feature type="region of interest" description="Disordered" evidence="1">
    <location>
        <begin position="350"/>
        <end position="422"/>
    </location>
</feature>
<sequence>MSYLPPDHPPPSYAAPSSYQPPDHPPPSYAAPSRQPPQHHEKNQRWESSHPEDTLESHHPMTAEQQAQEEAAENAYLEESLRTIPRPLHQSSSYPRLPKVIAIPQIAIGLKIRPPNPMMRAYAQSLSAYEISPKDFMQMIDTINICLSPSPPFQVMQLASMGVGFVPHHWAQGVSAGLGVLAGAGIAGTCYLRMKRCLVKMREEIWKPRGLRCRLLKDRELLEVLGISEEQAANMMPSLDGGPLDLGPQTDVVKRRLEALSPYIAPLDFNVPAPAERRNPLDNMSAKQQARKISKKERKNEKEVLKRRKSIEKTARKYDRTSEELYALDADWDSDVSSVLSMEDELEKLDNKHAKKERKAREKMTSASSEKKMREREKKAMEERKEYEKERAKIQKKLDKRMNKGSKKEKRMGKKENKERKKVGSLRWIVIQNWDWEAEDSNESS</sequence>
<feature type="region of interest" description="Disordered" evidence="1">
    <location>
        <begin position="276"/>
        <end position="308"/>
    </location>
</feature>
<dbReference type="PANTHER" id="PTHR38887">
    <property type="entry name" value="CHROMOSOME 21, WHOLE GENOME SHOTGUN SEQUENCE"/>
    <property type="match status" value="1"/>
</dbReference>
<feature type="compositionally biased region" description="Basic and acidic residues" evidence="1">
    <location>
        <begin position="38"/>
        <end position="61"/>
    </location>
</feature>
<evidence type="ECO:0000256" key="1">
    <source>
        <dbReference type="SAM" id="MobiDB-lite"/>
    </source>
</evidence>
<feature type="compositionally biased region" description="Pro residues" evidence="1">
    <location>
        <begin position="1"/>
        <end position="13"/>
    </location>
</feature>
<reference evidence="3" key="1">
    <citation type="journal article" date="2020" name="Stud. Mycol.">
        <title>101 Dothideomycetes genomes: a test case for predicting lifestyles and emergence of pathogens.</title>
        <authorList>
            <person name="Haridas S."/>
            <person name="Albert R."/>
            <person name="Binder M."/>
            <person name="Bloem J."/>
            <person name="Labutti K."/>
            <person name="Salamov A."/>
            <person name="Andreopoulos B."/>
            <person name="Baker S."/>
            <person name="Barry K."/>
            <person name="Bills G."/>
            <person name="Bluhm B."/>
            <person name="Cannon C."/>
            <person name="Castanera R."/>
            <person name="Culley D."/>
            <person name="Daum C."/>
            <person name="Ezra D."/>
            <person name="Gonzalez J."/>
            <person name="Henrissat B."/>
            <person name="Kuo A."/>
            <person name="Liang C."/>
            <person name="Lipzen A."/>
            <person name="Lutzoni F."/>
            <person name="Magnuson J."/>
            <person name="Mondo S."/>
            <person name="Nolan M."/>
            <person name="Ohm R."/>
            <person name="Pangilinan J."/>
            <person name="Park H.-J."/>
            <person name="Ramirez L."/>
            <person name="Alfaro M."/>
            <person name="Sun H."/>
            <person name="Tritt A."/>
            <person name="Yoshinaga Y."/>
            <person name="Zwiers L.-H."/>
            <person name="Turgeon B."/>
            <person name="Goodwin S."/>
            <person name="Spatafora J."/>
            <person name="Crous P."/>
            <person name="Grigoriev I."/>
        </authorList>
    </citation>
    <scope>NUCLEOTIDE SEQUENCE</scope>
    <source>
        <strain evidence="3">CBS 115976</strain>
    </source>
</reference>
<name>A0A6A6U0Y7_9PEZI</name>
<accession>A0A6A6U0Y7</accession>
<evidence type="ECO:0000313" key="3">
    <source>
        <dbReference type="EMBL" id="KAF2665107.1"/>
    </source>
</evidence>
<keyword evidence="2" id="KW-0472">Membrane</keyword>
<feature type="transmembrane region" description="Helical" evidence="2">
    <location>
        <begin position="170"/>
        <end position="192"/>
    </location>
</feature>